<accession>A0ABR0WXL7</accession>
<reference evidence="1 2" key="1">
    <citation type="journal article" date="2021" name="Comput. Struct. Biotechnol. J.">
        <title>De novo genome assembly of the potent medicinal plant Rehmannia glutinosa using nanopore technology.</title>
        <authorList>
            <person name="Ma L."/>
            <person name="Dong C."/>
            <person name="Song C."/>
            <person name="Wang X."/>
            <person name="Zheng X."/>
            <person name="Niu Y."/>
            <person name="Chen S."/>
            <person name="Feng W."/>
        </authorList>
    </citation>
    <scope>NUCLEOTIDE SEQUENCE [LARGE SCALE GENOMIC DNA]</scope>
    <source>
        <strain evidence="1">DH-2019</strain>
    </source>
</reference>
<protein>
    <submittedName>
        <fullName evidence="1">Uncharacterized protein</fullName>
    </submittedName>
</protein>
<dbReference type="PANTHER" id="PTHR33702:SF16">
    <property type="match status" value="1"/>
</dbReference>
<dbReference type="Proteomes" id="UP001318860">
    <property type="component" value="Unassembled WGS sequence"/>
</dbReference>
<evidence type="ECO:0000313" key="1">
    <source>
        <dbReference type="EMBL" id="KAK6151009.1"/>
    </source>
</evidence>
<sequence>MRNSSCTGQVLKYQVRKIYQNEAVEEKRVQQIITNKPKKHESGSFWSRQLEALMAATARAEAAANPAGFAVETVEPIENAYVNMMLRFANNSGSSNSVNVFGVKRIPKARDAKMAYSRTEFENRLIFEIYKSMVASYELGYSKQL</sequence>
<dbReference type="EMBL" id="JABTTQ020000008">
    <property type="protein sequence ID" value="KAK6151009.1"/>
    <property type="molecule type" value="Genomic_DNA"/>
</dbReference>
<name>A0ABR0WXL7_REHGL</name>
<gene>
    <name evidence="1" type="ORF">DH2020_015941</name>
</gene>
<evidence type="ECO:0000313" key="2">
    <source>
        <dbReference type="Proteomes" id="UP001318860"/>
    </source>
</evidence>
<proteinExistence type="predicted"/>
<organism evidence="1 2">
    <name type="scientific">Rehmannia glutinosa</name>
    <name type="common">Chinese foxglove</name>
    <dbReference type="NCBI Taxonomy" id="99300"/>
    <lineage>
        <taxon>Eukaryota</taxon>
        <taxon>Viridiplantae</taxon>
        <taxon>Streptophyta</taxon>
        <taxon>Embryophyta</taxon>
        <taxon>Tracheophyta</taxon>
        <taxon>Spermatophyta</taxon>
        <taxon>Magnoliopsida</taxon>
        <taxon>eudicotyledons</taxon>
        <taxon>Gunneridae</taxon>
        <taxon>Pentapetalae</taxon>
        <taxon>asterids</taxon>
        <taxon>lamiids</taxon>
        <taxon>Lamiales</taxon>
        <taxon>Orobanchaceae</taxon>
        <taxon>Rehmannieae</taxon>
        <taxon>Rehmannia</taxon>
    </lineage>
</organism>
<dbReference type="PANTHER" id="PTHR33702">
    <property type="entry name" value="BNAA09G40010D PROTEIN"/>
    <property type="match status" value="1"/>
</dbReference>
<keyword evidence="2" id="KW-1185">Reference proteome</keyword>
<comment type="caution">
    <text evidence="1">The sequence shown here is derived from an EMBL/GenBank/DDBJ whole genome shotgun (WGS) entry which is preliminary data.</text>
</comment>